<dbReference type="PATRIC" id="fig|1961.12.peg.7461"/>
<gene>
    <name evidence="1" type="ORF">ADK75_33870</name>
</gene>
<comment type="caution">
    <text evidence="1">The sequence shown here is derived from an EMBL/GenBank/DDBJ whole genome shotgun (WGS) entry which is preliminary data.</text>
</comment>
<dbReference type="Proteomes" id="UP000037084">
    <property type="component" value="Unassembled WGS sequence"/>
</dbReference>
<accession>A0A0L8M369</accession>
<reference evidence="2" key="1">
    <citation type="submission" date="2015-07" db="EMBL/GenBank/DDBJ databases">
        <authorList>
            <consortium name="Consortium for Microbial Forensics and Genomics (microFORGE)"/>
            <person name="Knight B.M."/>
            <person name="Roberts D.P."/>
            <person name="Lin D."/>
            <person name="Hari K."/>
            <person name="Fletcher J."/>
            <person name="Melcher U."/>
            <person name="Blagden T."/>
            <person name="Winegar R.A."/>
        </authorList>
    </citation>
    <scope>NUCLEOTIDE SEQUENCE [LARGE SCALE GENOMIC DNA]</scope>
    <source>
        <strain evidence="2">NRRL B-1447</strain>
    </source>
</reference>
<protein>
    <submittedName>
        <fullName evidence="1">Uncharacterized protein</fullName>
    </submittedName>
</protein>
<name>A0A0L8M369_STRVG</name>
<dbReference type="EMBL" id="LGUV01000375">
    <property type="protein sequence ID" value="KOG44872.1"/>
    <property type="molecule type" value="Genomic_DNA"/>
</dbReference>
<sequence>MTRTRDVVTPDVVTLASLDTHRLIVTLPNRGPADVRSNLPRATAAAMLRRLADGLDAEQPVAALPGTAFAALSQQLTRRHRPAEAARYAADSLAHHTRELATMLAATLDRGIPAEVPSAGRYLVSMLRSHAASLDSPTRTAIDDVLDLSAARRARRTQR</sequence>
<proteinExistence type="predicted"/>
<evidence type="ECO:0000313" key="1">
    <source>
        <dbReference type="EMBL" id="KOG44872.1"/>
    </source>
</evidence>
<dbReference type="RefSeq" id="WP_053177043.1">
    <property type="nucleotide sequence ID" value="NZ_LGUV01000375.1"/>
</dbReference>
<evidence type="ECO:0000313" key="2">
    <source>
        <dbReference type="Proteomes" id="UP000037084"/>
    </source>
</evidence>
<dbReference type="AlphaFoldDB" id="A0A0L8M369"/>
<organism evidence="1 2">
    <name type="scientific">Streptomyces virginiae</name>
    <name type="common">Streptomyces cinnamonensis</name>
    <dbReference type="NCBI Taxonomy" id="1961"/>
    <lineage>
        <taxon>Bacteria</taxon>
        <taxon>Bacillati</taxon>
        <taxon>Actinomycetota</taxon>
        <taxon>Actinomycetes</taxon>
        <taxon>Kitasatosporales</taxon>
        <taxon>Streptomycetaceae</taxon>
        <taxon>Streptomyces</taxon>
    </lineage>
</organism>
<dbReference type="OrthoDB" id="4334226at2"/>